<name>A0ABR2Y2E7_9PEZI</name>
<keyword evidence="3" id="KW-1185">Reference proteome</keyword>
<organism evidence="2 3">
    <name type="scientific">Seiridium cardinale</name>
    <dbReference type="NCBI Taxonomy" id="138064"/>
    <lineage>
        <taxon>Eukaryota</taxon>
        <taxon>Fungi</taxon>
        <taxon>Dikarya</taxon>
        <taxon>Ascomycota</taxon>
        <taxon>Pezizomycotina</taxon>
        <taxon>Sordariomycetes</taxon>
        <taxon>Xylariomycetidae</taxon>
        <taxon>Amphisphaeriales</taxon>
        <taxon>Sporocadaceae</taxon>
        <taxon>Seiridium</taxon>
    </lineage>
</organism>
<dbReference type="Proteomes" id="UP001465668">
    <property type="component" value="Unassembled WGS sequence"/>
</dbReference>
<evidence type="ECO:0000313" key="3">
    <source>
        <dbReference type="Proteomes" id="UP001465668"/>
    </source>
</evidence>
<evidence type="ECO:0000256" key="1">
    <source>
        <dbReference type="SAM" id="MobiDB-lite"/>
    </source>
</evidence>
<sequence length="79" mass="8360">MPASSSNHGSSPRVGNNNTNSRSTTHHRDTESIRAHRDSPPPADSSASQRSATNGNGIDRNHGSSGNDFAHMGSHLKNK</sequence>
<feature type="compositionally biased region" description="Basic and acidic residues" evidence="1">
    <location>
        <begin position="26"/>
        <end position="39"/>
    </location>
</feature>
<reference evidence="2 3" key="1">
    <citation type="submission" date="2024-02" db="EMBL/GenBank/DDBJ databases">
        <title>First draft genome assembly of two strains of Seiridium cardinale.</title>
        <authorList>
            <person name="Emiliani G."/>
            <person name="Scali E."/>
        </authorList>
    </citation>
    <scope>NUCLEOTIDE SEQUENCE [LARGE SCALE GENOMIC DNA]</scope>
    <source>
        <strain evidence="2 3">BM-138-000479</strain>
    </source>
</reference>
<comment type="caution">
    <text evidence="2">The sequence shown here is derived from an EMBL/GenBank/DDBJ whole genome shotgun (WGS) entry which is preliminary data.</text>
</comment>
<evidence type="ECO:0000313" key="2">
    <source>
        <dbReference type="EMBL" id="KAK9780066.1"/>
    </source>
</evidence>
<accession>A0ABR2Y2E7</accession>
<feature type="region of interest" description="Disordered" evidence="1">
    <location>
        <begin position="1"/>
        <end position="79"/>
    </location>
</feature>
<protein>
    <submittedName>
        <fullName evidence="2">Uncharacterized protein</fullName>
    </submittedName>
</protein>
<gene>
    <name evidence="2" type="ORF">SCAR479_03190</name>
</gene>
<feature type="compositionally biased region" description="Polar residues" evidence="1">
    <location>
        <begin position="1"/>
        <end position="15"/>
    </location>
</feature>
<proteinExistence type="predicted"/>
<dbReference type="EMBL" id="JARVKM010000008">
    <property type="protein sequence ID" value="KAK9780066.1"/>
    <property type="molecule type" value="Genomic_DNA"/>
</dbReference>